<keyword evidence="8" id="KW-1185">Reference proteome</keyword>
<protein>
    <recommendedName>
        <fullName evidence="6">G-protein coupled receptors family 1 profile domain-containing protein</fullName>
    </recommendedName>
</protein>
<evidence type="ECO:0000256" key="2">
    <source>
        <dbReference type="ARBA" id="ARBA00022692"/>
    </source>
</evidence>
<organism evidence="7 8">
    <name type="scientific">Clydaea vesicula</name>
    <dbReference type="NCBI Taxonomy" id="447962"/>
    <lineage>
        <taxon>Eukaryota</taxon>
        <taxon>Fungi</taxon>
        <taxon>Fungi incertae sedis</taxon>
        <taxon>Chytridiomycota</taxon>
        <taxon>Chytridiomycota incertae sedis</taxon>
        <taxon>Chytridiomycetes</taxon>
        <taxon>Lobulomycetales</taxon>
        <taxon>Lobulomycetaceae</taxon>
        <taxon>Clydaea</taxon>
    </lineage>
</organism>
<keyword evidence="3 5" id="KW-1133">Transmembrane helix</keyword>
<proteinExistence type="predicted"/>
<evidence type="ECO:0000256" key="1">
    <source>
        <dbReference type="ARBA" id="ARBA00004370"/>
    </source>
</evidence>
<dbReference type="AlphaFoldDB" id="A0AAD5TW47"/>
<name>A0AAD5TW47_9FUNG</name>
<reference evidence="7" key="1">
    <citation type="submission" date="2020-05" db="EMBL/GenBank/DDBJ databases">
        <title>Phylogenomic resolution of chytrid fungi.</title>
        <authorList>
            <person name="Stajich J.E."/>
            <person name="Amses K."/>
            <person name="Simmons R."/>
            <person name="Seto K."/>
            <person name="Myers J."/>
            <person name="Bonds A."/>
            <person name="Quandt C.A."/>
            <person name="Barry K."/>
            <person name="Liu P."/>
            <person name="Grigoriev I."/>
            <person name="Longcore J.E."/>
            <person name="James T.Y."/>
        </authorList>
    </citation>
    <scope>NUCLEOTIDE SEQUENCE</scope>
    <source>
        <strain evidence="7">JEL0476</strain>
    </source>
</reference>
<feature type="transmembrane region" description="Helical" evidence="5">
    <location>
        <begin position="53"/>
        <end position="74"/>
    </location>
</feature>
<gene>
    <name evidence="7" type="ORF">HK099_008346</name>
</gene>
<dbReference type="GO" id="GO:0016020">
    <property type="term" value="C:membrane"/>
    <property type="evidence" value="ECO:0007669"/>
    <property type="project" value="UniProtKB-SubCell"/>
</dbReference>
<keyword evidence="4 5" id="KW-0472">Membrane</keyword>
<evidence type="ECO:0000313" key="7">
    <source>
        <dbReference type="EMBL" id="KAJ3210219.1"/>
    </source>
</evidence>
<feature type="transmembrane region" description="Helical" evidence="5">
    <location>
        <begin position="137"/>
        <end position="156"/>
    </location>
</feature>
<comment type="caution">
    <text evidence="7">The sequence shown here is derived from an EMBL/GenBank/DDBJ whole genome shotgun (WGS) entry which is preliminary data.</text>
</comment>
<dbReference type="InterPro" id="IPR017452">
    <property type="entry name" value="GPCR_Rhodpsn_7TM"/>
</dbReference>
<sequence>MSLPILITNEISFFESTKNVAYVTLVVDAFNFLLAIVNLILSYKTLRKGSTKSVTTLVFATNICWLMFSVITIICDILSVNFNINVWNFPSAHPMWIVLIIRFFSYTLSLLFYQILTVKRFSTVVQSIHQTPIKLHYILYFIAIAFNVTAILPAMVDYFCCLLDPNWMLDNGEGVCNGLLVMLNFDSYSSYYSFEFTGGLLQVFGIPIFEGVLGLTLLMILSRLKSFKDSPIEKELRKEKVNNDIKAYLLLFVFTVFASGID</sequence>
<dbReference type="PROSITE" id="PS50262">
    <property type="entry name" value="G_PROTEIN_RECEP_F1_2"/>
    <property type="match status" value="1"/>
</dbReference>
<evidence type="ECO:0000313" key="8">
    <source>
        <dbReference type="Proteomes" id="UP001211065"/>
    </source>
</evidence>
<feature type="transmembrane region" description="Helical" evidence="5">
    <location>
        <begin position="200"/>
        <end position="224"/>
    </location>
</feature>
<dbReference type="EMBL" id="JADGJW010000902">
    <property type="protein sequence ID" value="KAJ3210219.1"/>
    <property type="molecule type" value="Genomic_DNA"/>
</dbReference>
<dbReference type="Proteomes" id="UP001211065">
    <property type="component" value="Unassembled WGS sequence"/>
</dbReference>
<feature type="domain" description="G-protein coupled receptors family 1 profile" evidence="6">
    <location>
        <begin position="31"/>
        <end position="262"/>
    </location>
</feature>
<comment type="subcellular location">
    <subcellularLocation>
        <location evidence="1">Membrane</location>
    </subcellularLocation>
</comment>
<feature type="transmembrane region" description="Helical" evidence="5">
    <location>
        <begin position="245"/>
        <end position="261"/>
    </location>
</feature>
<evidence type="ECO:0000256" key="4">
    <source>
        <dbReference type="ARBA" id="ARBA00023136"/>
    </source>
</evidence>
<evidence type="ECO:0000256" key="3">
    <source>
        <dbReference type="ARBA" id="ARBA00022989"/>
    </source>
</evidence>
<feature type="transmembrane region" description="Helical" evidence="5">
    <location>
        <begin position="94"/>
        <end position="116"/>
    </location>
</feature>
<evidence type="ECO:0000259" key="6">
    <source>
        <dbReference type="PROSITE" id="PS50262"/>
    </source>
</evidence>
<accession>A0AAD5TW47</accession>
<evidence type="ECO:0000256" key="5">
    <source>
        <dbReference type="SAM" id="Phobius"/>
    </source>
</evidence>
<keyword evidence="2 5" id="KW-0812">Transmembrane</keyword>
<feature type="transmembrane region" description="Helical" evidence="5">
    <location>
        <begin position="20"/>
        <end position="41"/>
    </location>
</feature>